<comment type="caution">
    <text evidence="2">The sequence shown here is derived from an EMBL/GenBank/DDBJ whole genome shotgun (WGS) entry which is preliminary data.</text>
</comment>
<dbReference type="PRINTS" id="PR00080">
    <property type="entry name" value="SDRFAMILY"/>
</dbReference>
<evidence type="ECO:0000313" key="3">
    <source>
        <dbReference type="Proteomes" id="UP000609531"/>
    </source>
</evidence>
<dbReference type="InterPro" id="IPR036291">
    <property type="entry name" value="NAD(P)-bd_dom_sf"/>
</dbReference>
<reference evidence="2" key="1">
    <citation type="submission" date="2020-12" db="EMBL/GenBank/DDBJ databases">
        <title>Bacterial taxonomy.</title>
        <authorList>
            <person name="Pan X."/>
        </authorList>
    </citation>
    <scope>NUCLEOTIDE SEQUENCE</scope>
    <source>
        <strain evidence="2">B2012</strain>
    </source>
</reference>
<dbReference type="Proteomes" id="UP000609531">
    <property type="component" value="Unassembled WGS sequence"/>
</dbReference>
<protein>
    <submittedName>
        <fullName evidence="2">SDR family oxidoreductase</fullName>
    </submittedName>
</protein>
<accession>A0A934IMH6</accession>
<dbReference type="InterPro" id="IPR002347">
    <property type="entry name" value="SDR_fam"/>
</dbReference>
<dbReference type="PRINTS" id="PR00081">
    <property type="entry name" value="GDHRDH"/>
</dbReference>
<dbReference type="InterPro" id="IPR050259">
    <property type="entry name" value="SDR"/>
</dbReference>
<dbReference type="SUPFAM" id="SSF51735">
    <property type="entry name" value="NAD(P)-binding Rossmann-fold domains"/>
    <property type="match status" value="1"/>
</dbReference>
<dbReference type="CDD" id="cd05233">
    <property type="entry name" value="SDR_c"/>
    <property type="match status" value="1"/>
</dbReference>
<name>A0A934IMH6_9HYPH</name>
<dbReference type="Gene3D" id="3.40.50.720">
    <property type="entry name" value="NAD(P)-binding Rossmann-like Domain"/>
    <property type="match status" value="1"/>
</dbReference>
<dbReference type="EMBL" id="JAEKJA010000003">
    <property type="protein sequence ID" value="MBJ3775340.1"/>
    <property type="molecule type" value="Genomic_DNA"/>
</dbReference>
<keyword evidence="3" id="KW-1185">Reference proteome</keyword>
<dbReference type="Pfam" id="PF13561">
    <property type="entry name" value="adh_short_C2"/>
    <property type="match status" value="1"/>
</dbReference>
<gene>
    <name evidence="2" type="ORF">JCR33_06560</name>
</gene>
<dbReference type="AlphaFoldDB" id="A0A934IMH6"/>
<proteinExistence type="inferred from homology"/>
<dbReference type="PANTHER" id="PTHR42879">
    <property type="entry name" value="3-OXOACYL-(ACYL-CARRIER-PROTEIN) REDUCTASE"/>
    <property type="match status" value="1"/>
</dbReference>
<dbReference type="RefSeq" id="WP_198881208.1">
    <property type="nucleotide sequence ID" value="NZ_JAEKJA010000003.1"/>
</dbReference>
<evidence type="ECO:0000313" key="2">
    <source>
        <dbReference type="EMBL" id="MBJ3775340.1"/>
    </source>
</evidence>
<dbReference type="PANTHER" id="PTHR42879:SF2">
    <property type="entry name" value="3-OXOACYL-[ACYL-CARRIER-PROTEIN] REDUCTASE FABG"/>
    <property type="match status" value="1"/>
</dbReference>
<dbReference type="FunFam" id="3.40.50.720:FF:000084">
    <property type="entry name" value="Short-chain dehydrogenase reductase"/>
    <property type="match status" value="1"/>
</dbReference>
<comment type="similarity">
    <text evidence="1">Belongs to the short-chain dehydrogenases/reductases (SDR) family.</text>
</comment>
<evidence type="ECO:0000256" key="1">
    <source>
        <dbReference type="ARBA" id="ARBA00006484"/>
    </source>
</evidence>
<sequence>MRTAIVTGGASGIGRACVERLRHEGLTVVVVDRAVEAADQADSFRVDLADDAAIVDFASTFRARYGRLDVLVNNAGVHPKKDGAKILIEETTTAMWNAVIAVNLTAPFVLFRELLPLLRRAGDARVINVASRGGRTVSPIAAAHYSASKAGLIGLTRVMAIEGAADGVMVNCVAPGPVLTSLSTNLGAVRDAMAKTIPVGRYGRPEEIAAAVAFLASPDASFITGAVIDANGGSFMP</sequence>
<organism evidence="2 3">
    <name type="scientific">Acuticoccus mangrovi</name>
    <dbReference type="NCBI Taxonomy" id="2796142"/>
    <lineage>
        <taxon>Bacteria</taxon>
        <taxon>Pseudomonadati</taxon>
        <taxon>Pseudomonadota</taxon>
        <taxon>Alphaproteobacteria</taxon>
        <taxon>Hyphomicrobiales</taxon>
        <taxon>Amorphaceae</taxon>
        <taxon>Acuticoccus</taxon>
    </lineage>
</organism>